<keyword evidence="3" id="KW-1185">Reference proteome</keyword>
<reference evidence="2 3" key="1">
    <citation type="submission" date="2022-05" db="EMBL/GenBank/DDBJ databases">
        <authorList>
            <person name="Friedrich I."/>
            <person name="Poehlein A."/>
            <person name="Schneider D."/>
            <person name="Hertel R."/>
            <person name="Daniel R."/>
        </authorList>
    </citation>
    <scope>NUCLEOTIDE SEQUENCE [LARGE SCALE GENOMIC DNA]</scope>
</reference>
<feature type="compositionally biased region" description="Pro residues" evidence="1">
    <location>
        <begin position="13"/>
        <end position="22"/>
    </location>
</feature>
<evidence type="ECO:0000313" key="3">
    <source>
        <dbReference type="Proteomes" id="UP001057221"/>
    </source>
</evidence>
<dbReference type="EMBL" id="ON529855">
    <property type="protein sequence ID" value="USN14703.1"/>
    <property type="molecule type" value="Genomic_DNA"/>
</dbReference>
<name>A0A9E7MQC8_9CAUD</name>
<proteinExistence type="predicted"/>
<protein>
    <submittedName>
        <fullName evidence="2">Uncharacterized protein</fullName>
    </submittedName>
</protein>
<feature type="region of interest" description="Disordered" evidence="1">
    <location>
        <begin position="1"/>
        <end position="23"/>
    </location>
</feature>
<dbReference type="Proteomes" id="UP001057221">
    <property type="component" value="Segment"/>
</dbReference>
<evidence type="ECO:0000256" key="1">
    <source>
        <dbReference type="SAM" id="MobiDB-lite"/>
    </source>
</evidence>
<accession>A0A9E7MQC8</accession>
<evidence type="ECO:0000313" key="2">
    <source>
        <dbReference type="EMBL" id="USN14703.1"/>
    </source>
</evidence>
<organism evidence="2 3">
    <name type="scientific">Brevundimonas phage vB_BpoS-Domovoi</name>
    <dbReference type="NCBI Taxonomy" id="2948598"/>
    <lineage>
        <taxon>Viruses</taxon>
        <taxon>Duplodnaviria</taxon>
        <taxon>Heunggongvirae</taxon>
        <taxon>Uroviricota</taxon>
        <taxon>Caudoviricetes</taxon>
        <taxon>Jeanschmidtviridae</taxon>
        <taxon>Marchewkavirus</taxon>
        <taxon>Marchewkavirus domovoi</taxon>
    </lineage>
</organism>
<sequence>MRTRHTMGQDQAKPPPLNPPGAPRVTRAQVEAAAAKLGVEVRRDGLERMWWIKRPGDVWRTYRQTHFLALASLEEELEAAA</sequence>
<gene>
    <name evidence="2" type="ORF">DOMOVOI_02290</name>
</gene>